<evidence type="ECO:0000256" key="7">
    <source>
        <dbReference type="SAM" id="MobiDB-lite"/>
    </source>
</evidence>
<evidence type="ECO:0000259" key="8">
    <source>
        <dbReference type="Pfam" id="PF04577"/>
    </source>
</evidence>
<keyword evidence="5" id="KW-0333">Golgi apparatus</keyword>
<evidence type="ECO:0000256" key="5">
    <source>
        <dbReference type="ARBA" id="ARBA00023034"/>
    </source>
</evidence>
<evidence type="ECO:0000313" key="10">
    <source>
        <dbReference type="Proteomes" id="UP000729402"/>
    </source>
</evidence>
<reference evidence="9" key="1">
    <citation type="journal article" date="2021" name="bioRxiv">
        <title>Whole Genome Assembly and Annotation of Northern Wild Rice, Zizania palustris L., Supports a Whole Genome Duplication in the Zizania Genus.</title>
        <authorList>
            <person name="Haas M."/>
            <person name="Kono T."/>
            <person name="Macchietto M."/>
            <person name="Millas R."/>
            <person name="McGilp L."/>
            <person name="Shao M."/>
            <person name="Duquette J."/>
            <person name="Hirsch C.N."/>
            <person name="Kimball J."/>
        </authorList>
    </citation>
    <scope>NUCLEOTIDE SEQUENCE</scope>
    <source>
        <tissue evidence="9">Fresh leaf tissue</tissue>
    </source>
</reference>
<reference evidence="9" key="2">
    <citation type="submission" date="2021-02" db="EMBL/GenBank/DDBJ databases">
        <authorList>
            <person name="Kimball J.A."/>
            <person name="Haas M.W."/>
            <person name="Macchietto M."/>
            <person name="Kono T."/>
            <person name="Duquette J."/>
            <person name="Shao M."/>
        </authorList>
    </citation>
    <scope>NUCLEOTIDE SEQUENCE</scope>
    <source>
        <tissue evidence="9">Fresh leaf tissue</tissue>
    </source>
</reference>
<evidence type="ECO:0000256" key="3">
    <source>
        <dbReference type="ARBA" id="ARBA00022676"/>
    </source>
</evidence>
<keyword evidence="10" id="KW-1185">Reference proteome</keyword>
<dbReference type="AlphaFoldDB" id="A0A8J5S5X0"/>
<evidence type="ECO:0000313" key="9">
    <source>
        <dbReference type="EMBL" id="KAG8058913.1"/>
    </source>
</evidence>
<feature type="compositionally biased region" description="Polar residues" evidence="7">
    <location>
        <begin position="89"/>
        <end position="107"/>
    </location>
</feature>
<evidence type="ECO:0000256" key="2">
    <source>
        <dbReference type="ARBA" id="ARBA00004881"/>
    </source>
</evidence>
<feature type="compositionally biased region" description="Basic and acidic residues" evidence="7">
    <location>
        <begin position="63"/>
        <end position="86"/>
    </location>
</feature>
<gene>
    <name evidence="9" type="ORF">GUJ93_ZPchr0002g23027</name>
</gene>
<name>A0A8J5S5X0_ZIZPA</name>
<comment type="caution">
    <text evidence="9">The sequence shown here is derived from an EMBL/GenBank/DDBJ whole genome shotgun (WGS) entry which is preliminary data.</text>
</comment>
<keyword evidence="6" id="KW-0325">Glycoprotein</keyword>
<feature type="domain" description="Glycosyltransferase 61 catalytic" evidence="8">
    <location>
        <begin position="385"/>
        <end position="467"/>
    </location>
</feature>
<protein>
    <recommendedName>
        <fullName evidence="8">Glycosyltransferase 61 catalytic domain-containing protein</fullName>
    </recommendedName>
</protein>
<feature type="compositionally biased region" description="Basic and acidic residues" evidence="7">
    <location>
        <begin position="128"/>
        <end position="143"/>
    </location>
</feature>
<dbReference type="GO" id="GO:0000139">
    <property type="term" value="C:Golgi membrane"/>
    <property type="evidence" value="ECO:0007669"/>
    <property type="project" value="UniProtKB-SubCell"/>
</dbReference>
<keyword evidence="4" id="KW-0808">Transferase</keyword>
<dbReference type="PANTHER" id="PTHR20961:SF21">
    <property type="entry name" value="OS02G0327700 PROTEIN"/>
    <property type="match status" value="1"/>
</dbReference>
<dbReference type="OrthoDB" id="529273at2759"/>
<sequence length="559" mass="61591">MGSPKAAKSAMKQGIWRRRIGAPFAAVLVAAACAVVVFSGQFARAPNASSQFTPVRVDSTLRPVRDKPASTDHELGRIDSSEREGDGNVQKTEIGQSPNKDATIQEQRPSHAATVDHDDITFNPELKQASRDSVPAREDRKSEGGSGSSGKESPLQSQDGEEGTAKSAPYSRCTAAPNAKICDLSNARFDICELCGDARAIGQSSTVVYVPQSRAPDGGEEWSIRAQSRKHLPWIKKVTVRSLNSTEPEPRCTSRHPMPAIVFALGGLTANVWHDFSDVLVPLFLTARQFDGDVQLVVTNNQPWFVKKYSAILSRLTRHEIVDFDADDQVRCYPHVIVGLRSHGDLDIDPSSSPHNYTMVDFRLFVRESYGLPAAEVDIPYKADKDDPDKKPRIMLIDRGKTRRLVNAPHVVQGLDWFGFEVVKADPKIDSSLDEFVRLVDSCDAIMGVHGAGLTNMVFLRSGGVVVHVVPYGVEFMADGFYGAPARGMGLRHVRYTISPEESTLLEKFGWNHTVIRDPDAIRNSGWEKVGEFYMSKQDVVLNMTRFAPSLLSALEFIL</sequence>
<dbReference type="GO" id="GO:0016763">
    <property type="term" value="F:pentosyltransferase activity"/>
    <property type="evidence" value="ECO:0007669"/>
    <property type="project" value="UniProtKB-ARBA"/>
</dbReference>
<dbReference type="Proteomes" id="UP000729402">
    <property type="component" value="Unassembled WGS sequence"/>
</dbReference>
<feature type="region of interest" description="Disordered" evidence="7">
    <location>
        <begin position="59"/>
        <end position="169"/>
    </location>
</feature>
<comment type="pathway">
    <text evidence="2">Glycan metabolism.</text>
</comment>
<comment type="subcellular location">
    <subcellularLocation>
        <location evidence="1">Golgi apparatus membrane</location>
        <topology evidence="1">Single-pass type II membrane protein</topology>
    </subcellularLocation>
</comment>
<evidence type="ECO:0000256" key="4">
    <source>
        <dbReference type="ARBA" id="ARBA00022679"/>
    </source>
</evidence>
<evidence type="ECO:0000256" key="6">
    <source>
        <dbReference type="ARBA" id="ARBA00023180"/>
    </source>
</evidence>
<evidence type="ECO:0000256" key="1">
    <source>
        <dbReference type="ARBA" id="ARBA00004323"/>
    </source>
</evidence>
<accession>A0A8J5S5X0</accession>
<dbReference type="Pfam" id="PF04577">
    <property type="entry name" value="Glyco_transf_61"/>
    <property type="match status" value="1"/>
</dbReference>
<dbReference type="InterPro" id="IPR049625">
    <property type="entry name" value="Glyco_transf_61_cat"/>
</dbReference>
<dbReference type="EMBL" id="JAAALK010000287">
    <property type="protein sequence ID" value="KAG8058913.1"/>
    <property type="molecule type" value="Genomic_DNA"/>
</dbReference>
<dbReference type="PROSITE" id="PS51257">
    <property type="entry name" value="PROKAR_LIPOPROTEIN"/>
    <property type="match status" value="1"/>
</dbReference>
<proteinExistence type="predicted"/>
<organism evidence="9 10">
    <name type="scientific">Zizania palustris</name>
    <name type="common">Northern wild rice</name>
    <dbReference type="NCBI Taxonomy" id="103762"/>
    <lineage>
        <taxon>Eukaryota</taxon>
        <taxon>Viridiplantae</taxon>
        <taxon>Streptophyta</taxon>
        <taxon>Embryophyta</taxon>
        <taxon>Tracheophyta</taxon>
        <taxon>Spermatophyta</taxon>
        <taxon>Magnoliopsida</taxon>
        <taxon>Liliopsida</taxon>
        <taxon>Poales</taxon>
        <taxon>Poaceae</taxon>
        <taxon>BOP clade</taxon>
        <taxon>Oryzoideae</taxon>
        <taxon>Oryzeae</taxon>
        <taxon>Zizaniinae</taxon>
        <taxon>Zizania</taxon>
    </lineage>
</organism>
<dbReference type="PANTHER" id="PTHR20961">
    <property type="entry name" value="GLYCOSYLTRANSFERASE"/>
    <property type="match status" value="1"/>
</dbReference>
<dbReference type="InterPro" id="IPR007657">
    <property type="entry name" value="Glycosyltransferase_61"/>
</dbReference>
<keyword evidence="3" id="KW-0328">Glycosyltransferase</keyword>